<evidence type="ECO:0000256" key="1">
    <source>
        <dbReference type="SAM" id="MobiDB-lite"/>
    </source>
</evidence>
<feature type="compositionally biased region" description="Polar residues" evidence="1">
    <location>
        <begin position="34"/>
        <end position="55"/>
    </location>
</feature>
<name>A0ABR4CTF1_9HELO</name>
<evidence type="ECO:0000313" key="3">
    <source>
        <dbReference type="Proteomes" id="UP001595075"/>
    </source>
</evidence>
<proteinExistence type="predicted"/>
<keyword evidence="3" id="KW-1185">Reference proteome</keyword>
<comment type="caution">
    <text evidence="2">The sequence shown here is derived from an EMBL/GenBank/DDBJ whole genome shotgun (WGS) entry which is preliminary data.</text>
</comment>
<reference evidence="2 3" key="1">
    <citation type="journal article" date="2024" name="Commun. Biol.">
        <title>Comparative genomic analysis of thermophilic fungi reveals convergent evolutionary adaptations and gene losses.</title>
        <authorList>
            <person name="Steindorff A.S."/>
            <person name="Aguilar-Pontes M.V."/>
            <person name="Robinson A.J."/>
            <person name="Andreopoulos B."/>
            <person name="LaButti K."/>
            <person name="Kuo A."/>
            <person name="Mondo S."/>
            <person name="Riley R."/>
            <person name="Otillar R."/>
            <person name="Haridas S."/>
            <person name="Lipzen A."/>
            <person name="Grimwood J."/>
            <person name="Schmutz J."/>
            <person name="Clum A."/>
            <person name="Reid I.D."/>
            <person name="Moisan M.C."/>
            <person name="Butler G."/>
            <person name="Nguyen T.T.M."/>
            <person name="Dewar K."/>
            <person name="Conant G."/>
            <person name="Drula E."/>
            <person name="Henrissat B."/>
            <person name="Hansel C."/>
            <person name="Singer S."/>
            <person name="Hutchinson M.I."/>
            <person name="de Vries R.P."/>
            <person name="Natvig D.O."/>
            <person name="Powell A.J."/>
            <person name="Tsang A."/>
            <person name="Grigoriev I.V."/>
        </authorList>
    </citation>
    <scope>NUCLEOTIDE SEQUENCE [LARGE SCALE GENOMIC DNA]</scope>
    <source>
        <strain evidence="2 3">CBS 494.80</strain>
    </source>
</reference>
<dbReference type="EMBL" id="JAZHXI010000003">
    <property type="protein sequence ID" value="KAL2073254.1"/>
    <property type="molecule type" value="Genomic_DNA"/>
</dbReference>
<accession>A0ABR4CTF1</accession>
<gene>
    <name evidence="2" type="ORF">VTL71DRAFT_10578</name>
</gene>
<dbReference type="Proteomes" id="UP001595075">
    <property type="component" value="Unassembled WGS sequence"/>
</dbReference>
<evidence type="ECO:0000313" key="2">
    <source>
        <dbReference type="EMBL" id="KAL2073254.1"/>
    </source>
</evidence>
<sequence>MSVNILAFSCTSPAVPVHWHLSSVPESSTTRVLQGASRSQDADPATSQRVRSGSRTMRDIQKCMAATPAPG</sequence>
<organism evidence="2 3">
    <name type="scientific">Oculimacula yallundae</name>
    <dbReference type="NCBI Taxonomy" id="86028"/>
    <lineage>
        <taxon>Eukaryota</taxon>
        <taxon>Fungi</taxon>
        <taxon>Dikarya</taxon>
        <taxon>Ascomycota</taxon>
        <taxon>Pezizomycotina</taxon>
        <taxon>Leotiomycetes</taxon>
        <taxon>Helotiales</taxon>
        <taxon>Ploettnerulaceae</taxon>
        <taxon>Oculimacula</taxon>
    </lineage>
</organism>
<protein>
    <submittedName>
        <fullName evidence="2">Uncharacterized protein</fullName>
    </submittedName>
</protein>
<feature type="region of interest" description="Disordered" evidence="1">
    <location>
        <begin position="34"/>
        <end position="71"/>
    </location>
</feature>
<feature type="non-terminal residue" evidence="2">
    <location>
        <position position="71"/>
    </location>
</feature>